<name>A0ABN2AJ17_9ACTN</name>
<sequence>MMRSDRGGGGSSRTAELTAVEEAVGVLMESFGVSASRAREFIEASAGDCGRPSELVAEVFVHQVWMGDDTCCDRAVARTLERALRDLPRTGSPVALGAAPYGVPTDTPHAAAGSGDE</sequence>
<dbReference type="InterPro" id="IPR036388">
    <property type="entry name" value="WH-like_DNA-bd_sf"/>
</dbReference>
<organism evidence="2 3">
    <name type="scientific">Kribbella lupini</name>
    <dbReference type="NCBI Taxonomy" id="291602"/>
    <lineage>
        <taxon>Bacteria</taxon>
        <taxon>Bacillati</taxon>
        <taxon>Actinomycetota</taxon>
        <taxon>Actinomycetes</taxon>
        <taxon>Propionibacteriales</taxon>
        <taxon>Kribbellaceae</taxon>
        <taxon>Kribbella</taxon>
    </lineage>
</organism>
<dbReference type="InterPro" id="IPR011006">
    <property type="entry name" value="CheY-like_superfamily"/>
</dbReference>
<feature type="region of interest" description="Disordered" evidence="1">
    <location>
        <begin position="94"/>
        <end position="117"/>
    </location>
</feature>
<dbReference type="EMBL" id="BAAANC010000001">
    <property type="protein sequence ID" value="GAA1520581.1"/>
    <property type="molecule type" value="Genomic_DNA"/>
</dbReference>
<reference evidence="2 3" key="1">
    <citation type="journal article" date="2019" name="Int. J. Syst. Evol. Microbiol.">
        <title>The Global Catalogue of Microorganisms (GCM) 10K type strain sequencing project: providing services to taxonomists for standard genome sequencing and annotation.</title>
        <authorList>
            <consortium name="The Broad Institute Genomics Platform"/>
            <consortium name="The Broad Institute Genome Sequencing Center for Infectious Disease"/>
            <person name="Wu L."/>
            <person name="Ma J."/>
        </authorList>
    </citation>
    <scope>NUCLEOTIDE SEQUENCE [LARGE SCALE GENOMIC DNA]</scope>
    <source>
        <strain evidence="2 3">JCM 14303</strain>
    </source>
</reference>
<dbReference type="Gene3D" id="1.10.10.10">
    <property type="entry name" value="Winged helix-like DNA-binding domain superfamily/Winged helix DNA-binding domain"/>
    <property type="match status" value="1"/>
</dbReference>
<gene>
    <name evidence="2" type="ORF">GCM10009741_21620</name>
</gene>
<dbReference type="SUPFAM" id="SSF52172">
    <property type="entry name" value="CheY-like"/>
    <property type="match status" value="1"/>
</dbReference>
<evidence type="ECO:0000313" key="2">
    <source>
        <dbReference type="EMBL" id="GAA1520581.1"/>
    </source>
</evidence>
<evidence type="ECO:0000313" key="3">
    <source>
        <dbReference type="Proteomes" id="UP001500363"/>
    </source>
</evidence>
<proteinExistence type="predicted"/>
<protein>
    <recommendedName>
        <fullName evidence="4">ANTAR domain-containing protein</fullName>
    </recommendedName>
</protein>
<comment type="caution">
    <text evidence="2">The sequence shown here is derived from an EMBL/GenBank/DDBJ whole genome shotgun (WGS) entry which is preliminary data.</text>
</comment>
<dbReference type="Proteomes" id="UP001500363">
    <property type="component" value="Unassembled WGS sequence"/>
</dbReference>
<evidence type="ECO:0000256" key="1">
    <source>
        <dbReference type="SAM" id="MobiDB-lite"/>
    </source>
</evidence>
<keyword evidence="3" id="KW-1185">Reference proteome</keyword>
<evidence type="ECO:0008006" key="4">
    <source>
        <dbReference type="Google" id="ProtNLM"/>
    </source>
</evidence>
<accession>A0ABN2AJ17</accession>